<name>A0A0G1DN22_9BACT</name>
<dbReference type="PANTHER" id="PTHR47505:SF1">
    <property type="entry name" value="DNA UTILIZATION PROTEIN YHGH"/>
    <property type="match status" value="1"/>
</dbReference>
<accession>A0A0G1DN22</accession>
<dbReference type="PANTHER" id="PTHR47505">
    <property type="entry name" value="DNA UTILIZATION PROTEIN YHGH"/>
    <property type="match status" value="1"/>
</dbReference>
<keyword evidence="2" id="KW-0808">Transferase</keyword>
<evidence type="ECO:0000313" key="3">
    <source>
        <dbReference type="Proteomes" id="UP000034090"/>
    </source>
</evidence>
<dbReference type="GO" id="GO:0016757">
    <property type="term" value="F:glycosyltransferase activity"/>
    <property type="evidence" value="ECO:0007669"/>
    <property type="project" value="UniProtKB-KW"/>
</dbReference>
<dbReference type="AlphaFoldDB" id="A0A0G1DN22"/>
<dbReference type="InterPro" id="IPR029057">
    <property type="entry name" value="PRTase-like"/>
</dbReference>
<comment type="similarity">
    <text evidence="1">Belongs to the ComF/GntX family.</text>
</comment>
<dbReference type="Gene3D" id="3.40.50.2020">
    <property type="match status" value="1"/>
</dbReference>
<reference evidence="2 3" key="1">
    <citation type="journal article" date="2015" name="Nature">
        <title>rRNA introns, odd ribosomes, and small enigmatic genomes across a large radiation of phyla.</title>
        <authorList>
            <person name="Brown C.T."/>
            <person name="Hug L.A."/>
            <person name="Thomas B.C."/>
            <person name="Sharon I."/>
            <person name="Castelle C.J."/>
            <person name="Singh A."/>
            <person name="Wilkins M.J."/>
            <person name="Williams K.H."/>
            <person name="Banfield J.F."/>
        </authorList>
    </citation>
    <scope>NUCLEOTIDE SEQUENCE [LARGE SCALE GENOMIC DNA]</scope>
</reference>
<dbReference type="EMBL" id="LCFQ01000001">
    <property type="protein sequence ID" value="KKS98972.1"/>
    <property type="molecule type" value="Genomic_DNA"/>
</dbReference>
<dbReference type="SUPFAM" id="SSF53271">
    <property type="entry name" value="PRTase-like"/>
    <property type="match status" value="1"/>
</dbReference>
<dbReference type="Proteomes" id="UP000034090">
    <property type="component" value="Unassembled WGS sequence"/>
</dbReference>
<proteinExistence type="inferred from homology"/>
<evidence type="ECO:0000256" key="1">
    <source>
        <dbReference type="ARBA" id="ARBA00008007"/>
    </source>
</evidence>
<dbReference type="InterPro" id="IPR051910">
    <property type="entry name" value="ComF/GntX_DNA_util-trans"/>
</dbReference>
<protein>
    <submittedName>
        <fullName evidence="2">Phosphoribosyltransferase</fullName>
    </submittedName>
</protein>
<organism evidence="2 3">
    <name type="scientific">Candidatus Woesebacteria bacterium GW2011_GWB1_43_14</name>
    <dbReference type="NCBI Taxonomy" id="1618578"/>
    <lineage>
        <taxon>Bacteria</taxon>
        <taxon>Candidatus Woeseibacteriota</taxon>
    </lineage>
</organism>
<keyword evidence="2" id="KW-0328">Glycosyltransferase</keyword>
<gene>
    <name evidence="2" type="ORF">UV74_C0001G0082</name>
</gene>
<dbReference type="STRING" id="1618578.UV74_C0001G0082"/>
<dbReference type="InterPro" id="IPR000836">
    <property type="entry name" value="PRTase_dom"/>
</dbReference>
<sequence length="197" mass="22471">MCIDCLQKVPISPEICPICTEFSFSGKTHPRCLGAQELNGLITAWRYQGVVRKSILALKYRFASDVSDELVTKYLKVISNISKGILAPIPLNRKRQNWRGFNQSEELGKRVAQKLNLKFVPDLLIKKTSTLPQARLTKKEREKNIRGVFKINPRYQLLSAAYYLFDDVWTTGSTMKEACKTMKRNGAGKVWGMTIVR</sequence>
<dbReference type="CDD" id="cd06223">
    <property type="entry name" value="PRTases_typeI"/>
    <property type="match status" value="1"/>
</dbReference>
<comment type="caution">
    <text evidence="2">The sequence shown here is derived from an EMBL/GenBank/DDBJ whole genome shotgun (WGS) entry which is preliminary data.</text>
</comment>
<evidence type="ECO:0000313" key="2">
    <source>
        <dbReference type="EMBL" id="KKS98972.1"/>
    </source>
</evidence>